<keyword evidence="2" id="KW-1277">Toxin-antitoxin system</keyword>
<dbReference type="InterPro" id="IPR038570">
    <property type="entry name" value="HicA_sf"/>
</dbReference>
<dbReference type="GO" id="GO:0003729">
    <property type="term" value="F:mRNA binding"/>
    <property type="evidence" value="ECO:0007669"/>
    <property type="project" value="InterPro"/>
</dbReference>
<dbReference type="Pfam" id="PF07927">
    <property type="entry name" value="HicA_toxin"/>
    <property type="match status" value="1"/>
</dbReference>
<evidence type="ECO:0000256" key="7">
    <source>
        <dbReference type="ARBA" id="ARBA00023016"/>
    </source>
</evidence>
<dbReference type="EMBL" id="CZVW01000014">
    <property type="protein sequence ID" value="CUT02844.1"/>
    <property type="molecule type" value="Genomic_DNA"/>
</dbReference>
<keyword evidence="6" id="KW-0694">RNA-binding</keyword>
<comment type="similarity">
    <text evidence="1">Belongs to the HicA mRNA interferase family.</text>
</comment>
<dbReference type="Gene3D" id="3.30.920.30">
    <property type="entry name" value="Hypothetical protein"/>
    <property type="match status" value="1"/>
</dbReference>
<evidence type="ECO:0000313" key="9">
    <source>
        <dbReference type="Proteomes" id="UP000199197"/>
    </source>
</evidence>
<evidence type="ECO:0000256" key="4">
    <source>
        <dbReference type="ARBA" id="ARBA00022759"/>
    </source>
</evidence>
<evidence type="ECO:0000256" key="5">
    <source>
        <dbReference type="ARBA" id="ARBA00022801"/>
    </source>
</evidence>
<keyword evidence="7" id="KW-0346">Stress response</keyword>
<keyword evidence="3" id="KW-0540">Nuclease</keyword>
<dbReference type="GO" id="GO:0016787">
    <property type="term" value="F:hydrolase activity"/>
    <property type="evidence" value="ECO:0007669"/>
    <property type="project" value="UniProtKB-KW"/>
</dbReference>
<gene>
    <name evidence="8" type="ORF">JGI23_01343</name>
</gene>
<evidence type="ECO:0000256" key="2">
    <source>
        <dbReference type="ARBA" id="ARBA00022649"/>
    </source>
</evidence>
<keyword evidence="9" id="KW-1185">Reference proteome</keyword>
<evidence type="ECO:0000256" key="1">
    <source>
        <dbReference type="ARBA" id="ARBA00006620"/>
    </source>
</evidence>
<dbReference type="InterPro" id="IPR012933">
    <property type="entry name" value="HicA_mRNA_interferase"/>
</dbReference>
<keyword evidence="5" id="KW-0378">Hydrolase</keyword>
<evidence type="ECO:0000313" key="8">
    <source>
        <dbReference type="EMBL" id="CUT02844.1"/>
    </source>
</evidence>
<organism evidence="8 9">
    <name type="scientific">Candidatus Chryseopegocella kryptomonas</name>
    <dbReference type="NCBI Taxonomy" id="1633643"/>
    <lineage>
        <taxon>Bacteria</taxon>
        <taxon>Pseudomonadati</taxon>
        <taxon>Candidatus Kryptoniota</taxon>
        <taxon>Candidatus Chryseopegocella</taxon>
    </lineage>
</organism>
<evidence type="ECO:0000256" key="6">
    <source>
        <dbReference type="ARBA" id="ARBA00022884"/>
    </source>
</evidence>
<dbReference type="Proteomes" id="UP000199197">
    <property type="component" value="Unassembled WGS sequence"/>
</dbReference>
<evidence type="ECO:0000256" key="3">
    <source>
        <dbReference type="ARBA" id="ARBA00022722"/>
    </source>
</evidence>
<dbReference type="RefSeq" id="WP_092350184.1">
    <property type="nucleotide sequence ID" value="NZ_CZVW01000014.1"/>
</dbReference>
<dbReference type="OrthoDB" id="9810412at2"/>
<proteinExistence type="inferred from homology"/>
<keyword evidence="4" id="KW-0255">Endonuclease</keyword>
<accession>A0A0P1NUR8</accession>
<dbReference type="SUPFAM" id="SSF54786">
    <property type="entry name" value="YcfA/nrd intein domain"/>
    <property type="match status" value="1"/>
</dbReference>
<sequence length="81" mass="9359">MSKIPRDVSGRQLARLLSKYGYKITRETGSHIRLVSRYHSNEHKITIPDHKSLKIGTLNSILNEVANYLKIPKDELLKNLF</sequence>
<dbReference type="GO" id="GO:0004519">
    <property type="term" value="F:endonuclease activity"/>
    <property type="evidence" value="ECO:0007669"/>
    <property type="project" value="UniProtKB-KW"/>
</dbReference>
<protein>
    <submittedName>
        <fullName evidence="8">Predicted RNA binding protein YcfA, dsRBD-like fold, HicA-like mRNA interferase family</fullName>
    </submittedName>
</protein>
<reference evidence="9" key="1">
    <citation type="submission" date="2015-11" db="EMBL/GenBank/DDBJ databases">
        <authorList>
            <person name="Varghese N."/>
        </authorList>
    </citation>
    <scope>NUCLEOTIDE SEQUENCE [LARGE SCALE GENOMIC DNA]</scope>
    <source>
        <strain evidence="9">JGI-23</strain>
    </source>
</reference>
<dbReference type="AlphaFoldDB" id="A0A0P1NUR8"/>
<name>A0A0P1NUR8_9BACT</name>